<accession>A0A8S3EKL2</accession>
<sequence>MCGCGAPYEKGADWWAFDFESADTPSASCMIPTAIKERVTHGQWLDYDQFITDPRVYVLLITSTTLTKQPDLVQRYGKDSRGNTLDTHTRILCITLLIIIQNTVQVRIML</sequence>
<reference evidence="1" key="1">
    <citation type="submission" date="2021-02" db="EMBL/GenBank/DDBJ databases">
        <authorList>
            <person name="Nowell W R."/>
        </authorList>
    </citation>
    <scope>NUCLEOTIDE SEQUENCE</scope>
</reference>
<dbReference type="Proteomes" id="UP000681967">
    <property type="component" value="Unassembled WGS sequence"/>
</dbReference>
<protein>
    <submittedName>
        <fullName evidence="1">Uncharacterized protein</fullName>
    </submittedName>
</protein>
<gene>
    <name evidence="1" type="ORF">BYL167_LOCUS59453</name>
</gene>
<organism evidence="1 2">
    <name type="scientific">Rotaria magnacalcarata</name>
    <dbReference type="NCBI Taxonomy" id="392030"/>
    <lineage>
        <taxon>Eukaryota</taxon>
        <taxon>Metazoa</taxon>
        <taxon>Spiralia</taxon>
        <taxon>Gnathifera</taxon>
        <taxon>Rotifera</taxon>
        <taxon>Eurotatoria</taxon>
        <taxon>Bdelloidea</taxon>
        <taxon>Philodinida</taxon>
        <taxon>Philodinidae</taxon>
        <taxon>Rotaria</taxon>
    </lineage>
</organism>
<comment type="caution">
    <text evidence="1">The sequence shown here is derived from an EMBL/GenBank/DDBJ whole genome shotgun (WGS) entry which is preliminary data.</text>
</comment>
<dbReference type="AlphaFoldDB" id="A0A8S3EKL2"/>
<proteinExistence type="predicted"/>
<name>A0A8S3EKL2_9BILA</name>
<evidence type="ECO:0000313" key="2">
    <source>
        <dbReference type="Proteomes" id="UP000681967"/>
    </source>
</evidence>
<dbReference type="EMBL" id="CAJOBH010228657">
    <property type="protein sequence ID" value="CAF5062376.1"/>
    <property type="molecule type" value="Genomic_DNA"/>
</dbReference>
<evidence type="ECO:0000313" key="1">
    <source>
        <dbReference type="EMBL" id="CAF5062376.1"/>
    </source>
</evidence>